<name>A0ABV3X6J3_9FIRM</name>
<dbReference type="RefSeq" id="WP_368847545.1">
    <property type="nucleotide sequence ID" value="NZ_CP194411.1"/>
</dbReference>
<comment type="caution">
    <text evidence="1">The sequence shown here is derived from an EMBL/GenBank/DDBJ whole genome shotgun (WGS) entry which is preliminary data.</text>
</comment>
<sequence>MTETTRMQELIEIFCDADRRRGLTAEEIERYCPTIDDAIEAVE</sequence>
<evidence type="ECO:0000313" key="1">
    <source>
        <dbReference type="EMBL" id="MEX5285819.1"/>
    </source>
</evidence>
<dbReference type="EMBL" id="JARVLH010000006">
    <property type="protein sequence ID" value="MEX5285819.1"/>
    <property type="molecule type" value="Genomic_DNA"/>
</dbReference>
<gene>
    <name evidence="1" type="ORF">QCO44_09270</name>
</gene>
<accession>A0ABV3X6J3</accession>
<keyword evidence="2" id="KW-1185">Reference proteome</keyword>
<evidence type="ECO:0000313" key="2">
    <source>
        <dbReference type="Proteomes" id="UP001559623"/>
    </source>
</evidence>
<organism evidence="1 2">
    <name type="scientific">Selenomonas sputigena</name>
    <dbReference type="NCBI Taxonomy" id="69823"/>
    <lineage>
        <taxon>Bacteria</taxon>
        <taxon>Bacillati</taxon>
        <taxon>Bacillota</taxon>
        <taxon>Negativicutes</taxon>
        <taxon>Selenomonadales</taxon>
        <taxon>Selenomonadaceae</taxon>
        <taxon>Selenomonas</taxon>
    </lineage>
</organism>
<proteinExistence type="predicted"/>
<reference evidence="1 2" key="1">
    <citation type="submission" date="2023-04" db="EMBL/GenBank/DDBJ databases">
        <title>Genome Sequence of Selenomonas sputigena ATCC 33150.</title>
        <authorList>
            <person name="Miller D.P."/>
            <person name="Anvari S."/>
            <person name="Polson S.W."/>
            <person name="Macdonald M."/>
            <person name="Mcdowell J.V."/>
        </authorList>
    </citation>
    <scope>NUCLEOTIDE SEQUENCE [LARGE SCALE GENOMIC DNA]</scope>
    <source>
        <strain evidence="1 2">ATCC 33150</strain>
    </source>
</reference>
<protein>
    <submittedName>
        <fullName evidence="1">Uncharacterized protein</fullName>
    </submittedName>
</protein>
<dbReference type="Proteomes" id="UP001559623">
    <property type="component" value="Unassembled WGS sequence"/>
</dbReference>